<keyword evidence="3" id="KW-1185">Reference proteome</keyword>
<dbReference type="GO" id="GO:0003676">
    <property type="term" value="F:nucleic acid binding"/>
    <property type="evidence" value="ECO:0007669"/>
    <property type="project" value="InterPro"/>
</dbReference>
<evidence type="ECO:0000256" key="1">
    <source>
        <dbReference type="SAM" id="MobiDB-lite"/>
    </source>
</evidence>
<feature type="region of interest" description="Disordered" evidence="1">
    <location>
        <begin position="399"/>
        <end position="423"/>
    </location>
</feature>
<dbReference type="Proteomes" id="UP000531561">
    <property type="component" value="Unassembled WGS sequence"/>
</dbReference>
<feature type="compositionally biased region" description="Polar residues" evidence="1">
    <location>
        <begin position="407"/>
        <end position="423"/>
    </location>
</feature>
<evidence type="ECO:0008006" key="4">
    <source>
        <dbReference type="Google" id="ProtNLM"/>
    </source>
</evidence>
<dbReference type="OrthoDB" id="3555093at2759"/>
<evidence type="ECO:0000313" key="3">
    <source>
        <dbReference type="Proteomes" id="UP000531561"/>
    </source>
</evidence>
<dbReference type="EMBL" id="JABFCT010000016">
    <property type="protein sequence ID" value="KAF5869629.1"/>
    <property type="molecule type" value="Genomic_DNA"/>
</dbReference>
<reference evidence="2 3" key="1">
    <citation type="journal article" date="2020" name="Phytopathology">
        <title>A high-quality genome resource of Botrytis fragariae, a new and rapidly spreading fungal pathogen causing strawberry gray mold in the U.S.A.</title>
        <authorList>
            <person name="Wu Y."/>
            <person name="Saski C.A."/>
            <person name="Schnabel G."/>
            <person name="Xiao S."/>
            <person name="Hu M."/>
        </authorList>
    </citation>
    <scope>NUCLEOTIDE SEQUENCE [LARGE SCALE GENOMIC DNA]</scope>
    <source>
        <strain evidence="2 3">BVB16</strain>
    </source>
</reference>
<evidence type="ECO:0000313" key="2">
    <source>
        <dbReference type="EMBL" id="KAF5869629.1"/>
    </source>
</evidence>
<comment type="caution">
    <text evidence="2">The sequence shown here is derived from an EMBL/GenBank/DDBJ whole genome shotgun (WGS) entry which is preliminary data.</text>
</comment>
<protein>
    <recommendedName>
        <fullName evidence="4">Retrotransposon gag domain-containing protein</fullName>
    </recommendedName>
</protein>
<dbReference type="SUPFAM" id="SSF57756">
    <property type="entry name" value="Retrovirus zinc finger-like domains"/>
    <property type="match status" value="1"/>
</dbReference>
<gene>
    <name evidence="2" type="ORF">Bfra_010826</name>
</gene>
<accession>A0A8H6ALL4</accession>
<dbReference type="InterPro" id="IPR036875">
    <property type="entry name" value="Znf_CCHC_sf"/>
</dbReference>
<dbReference type="AlphaFoldDB" id="A0A8H6ALL4"/>
<dbReference type="GeneID" id="59264850"/>
<dbReference type="GO" id="GO:0008270">
    <property type="term" value="F:zinc ion binding"/>
    <property type="evidence" value="ECO:0007669"/>
    <property type="project" value="InterPro"/>
</dbReference>
<sequence>MADTSRPSSTTPVDVSTPEGLRKHIRTVFADWPLLSNELSKIADEDLRDPFLVSQLPGEAQVYFGYMCNTINDSLGAYHDIQVNFDAELQNEIAARQTLECRPQKQAQLIAKLQLQLSQLPDSTAEPRHLYQRRQACQPPKPFKAETASALTLRDEYCAWKQDLRIFWAVDSTAFDNERTKLLHMVSLLKGNARQEQRQDIDDIIQDKSAYTAAELFFKKLDSLYIPDEREREAALQFDKLRMKEKQDFSAFYTQLEYLGNACYKSPRGMVLAMKQKVTDELQLMIMTDVNPCANDDLDGWRKKFQIWYQNCREHKYYNTSPTTSVYPRPSVAPAPVNPTSPNDAIRLNAFRTQNREQQRQRELRLGLCHYCKKSGHSVWNCESKKQADAQRSARGYIPGFQGGGYNQVSGRGNFQSSTRRDY</sequence>
<proteinExistence type="predicted"/>
<dbReference type="RefSeq" id="XP_037188577.1">
    <property type="nucleotide sequence ID" value="XM_037341158.1"/>
</dbReference>
<name>A0A8H6ALL4_9HELO</name>
<organism evidence="2 3">
    <name type="scientific">Botrytis fragariae</name>
    <dbReference type="NCBI Taxonomy" id="1964551"/>
    <lineage>
        <taxon>Eukaryota</taxon>
        <taxon>Fungi</taxon>
        <taxon>Dikarya</taxon>
        <taxon>Ascomycota</taxon>
        <taxon>Pezizomycotina</taxon>
        <taxon>Leotiomycetes</taxon>
        <taxon>Helotiales</taxon>
        <taxon>Sclerotiniaceae</taxon>
        <taxon>Botrytis</taxon>
    </lineage>
</organism>